<dbReference type="PANTHER" id="PTHR30244">
    <property type="entry name" value="TRANSAMINASE"/>
    <property type="match status" value="1"/>
</dbReference>
<evidence type="ECO:0000256" key="3">
    <source>
        <dbReference type="RuleBase" id="RU004508"/>
    </source>
</evidence>
<organism evidence="4">
    <name type="scientific">uncultured delta proteobacterium</name>
    <dbReference type="NCBI Taxonomy" id="34034"/>
    <lineage>
        <taxon>Bacteria</taxon>
        <taxon>Deltaproteobacteria</taxon>
        <taxon>environmental samples</taxon>
    </lineage>
</organism>
<evidence type="ECO:0000256" key="1">
    <source>
        <dbReference type="ARBA" id="ARBA00022898"/>
    </source>
</evidence>
<keyword evidence="1 3" id="KW-0663">Pyridoxal phosphate</keyword>
<dbReference type="InterPro" id="IPR015421">
    <property type="entry name" value="PyrdxlP-dep_Trfase_major"/>
</dbReference>
<comment type="similarity">
    <text evidence="2 3">Belongs to the DegT/DnrJ/EryC1 family.</text>
</comment>
<dbReference type="Gene3D" id="3.40.640.10">
    <property type="entry name" value="Type I PLP-dependent aspartate aminotransferase-like (Major domain)"/>
    <property type="match status" value="1"/>
</dbReference>
<dbReference type="InterPro" id="IPR036086">
    <property type="entry name" value="ParB/Sulfiredoxin_sf"/>
</dbReference>
<dbReference type="InterPro" id="IPR015424">
    <property type="entry name" value="PyrdxlP-dep_Trfase"/>
</dbReference>
<dbReference type="GO" id="GO:0000271">
    <property type="term" value="P:polysaccharide biosynthetic process"/>
    <property type="evidence" value="ECO:0007669"/>
    <property type="project" value="TreeGrafter"/>
</dbReference>
<reference evidence="4" key="1">
    <citation type="submission" date="2016-04" db="EMBL/GenBank/DDBJ databases">
        <authorList>
            <person name="Evans L.H."/>
            <person name="Alamgir A."/>
            <person name="Owens N."/>
            <person name="Weber N.D."/>
            <person name="Virtaneva K."/>
            <person name="Barbian K."/>
            <person name="Babar A."/>
            <person name="Rosenke K."/>
        </authorList>
    </citation>
    <scope>NUCLEOTIDE SEQUENCE</scope>
    <source>
        <strain evidence="4">86</strain>
    </source>
</reference>
<accession>A0A212JWU3</accession>
<evidence type="ECO:0000256" key="2">
    <source>
        <dbReference type="ARBA" id="ARBA00037999"/>
    </source>
</evidence>
<evidence type="ECO:0000313" key="4">
    <source>
        <dbReference type="EMBL" id="SBW03838.1"/>
    </source>
</evidence>
<dbReference type="SUPFAM" id="SSF110849">
    <property type="entry name" value="ParB/Sulfiredoxin"/>
    <property type="match status" value="1"/>
</dbReference>
<dbReference type="Pfam" id="PF01041">
    <property type="entry name" value="DegT_DnrJ_EryC1"/>
    <property type="match status" value="1"/>
</dbReference>
<proteinExistence type="inferred from homology"/>
<protein>
    <submittedName>
        <fullName evidence="4">DegT/DnrJ/EryC1/StrS aminotransferase (Modular protein)</fullName>
    </submittedName>
</protein>
<dbReference type="GO" id="GO:0008483">
    <property type="term" value="F:transaminase activity"/>
    <property type="evidence" value="ECO:0007669"/>
    <property type="project" value="UniProtKB-KW"/>
</dbReference>
<gene>
    <name evidence="4" type="ORF">KL86DPRO_20212</name>
</gene>
<keyword evidence="4" id="KW-0032">Aminotransferase</keyword>
<dbReference type="SUPFAM" id="SSF53383">
    <property type="entry name" value="PLP-dependent transferases"/>
    <property type="match status" value="1"/>
</dbReference>
<sequence length="847" mass="95288">MLNLSECSPKELFLPEELDLVVKYLYAKDILSPCGSDVYRSLYLRHILMRTRGIEGVNTNWRLSRPKNTVEDYDQAFRELVASMRQQGFIRENFIPVTTDGHLLAGCHRIAAAAALGIPLFTRVEEKIQKREWDFSWFVKHGFPQDDLLRILRGYADLLPESSTMFIVWPPMLRFAGHIREYIKKHLDIVGEIELSFEDNYIALSHLLYDMYYYTGKMGTISDNDAITRKITLFHGVEQKIVVFLATNIKNNKEQDIFDLSTRMKEDLRLSFDFHIPKDTYASLHAASSEDELRHMARLVLSPNNLKYLRLRLLQGIHPRLTELCETAKRVCAQHGISSNDICVVGSGPLGVLGLLEPGDFDCIAVSSERARWEDDLVYLHDDFMLVKKGFHKKQDGEALADDTIIRCPEWHFVYNGLKFANLDIIKDKKNVSRRPKDVLHLETIRLFENMLGLYDKEKILKDRITAEAIKRNLGIAALARTSMAEVQGPVHVTRAAVPDLAVYNRYLHHIFQSGHFTNNGQFAAGLEQRLANDLRAPRFALCANGTLALQLAVRAAGLAGKTVITTPFSYVATMTALLAEGCTPVFADIDEETLCLDPATMEERIAPETAGIVPVHVYGNMCDVEALTALSDRHGLPVVYDGAHAFGCEYMGKSLLDFGDYTACSFHSTQVFHTAEGGGVVSATDAGDAAIRLLRAFGHSGEEYQLAGINAKMSELHAAMGLSLIDTVDENIRQRGIVSGLYDAALRWGALRRPARRPEMTYNYAYYPVIFPDEDALLRVAGRLRERNIFPRRYFYPALNTLPYLPKRQSCPVAESVAPRVLCLPLYAGLDTAIVEYIARTINNAL</sequence>
<dbReference type="GO" id="GO:0030170">
    <property type="term" value="F:pyridoxal phosphate binding"/>
    <property type="evidence" value="ECO:0007669"/>
    <property type="project" value="TreeGrafter"/>
</dbReference>
<dbReference type="CDD" id="cd00616">
    <property type="entry name" value="AHBA_syn"/>
    <property type="match status" value="1"/>
</dbReference>
<dbReference type="EMBL" id="FLUQ01000002">
    <property type="protein sequence ID" value="SBW03838.1"/>
    <property type="molecule type" value="Genomic_DNA"/>
</dbReference>
<name>A0A212JWU3_9DELT</name>
<keyword evidence="4" id="KW-0808">Transferase</keyword>
<dbReference type="InterPro" id="IPR000653">
    <property type="entry name" value="DegT/StrS_aminotransferase"/>
</dbReference>
<dbReference type="PANTHER" id="PTHR30244:SF9">
    <property type="entry name" value="PROTEIN RV3402C"/>
    <property type="match status" value="1"/>
</dbReference>
<dbReference type="AlphaFoldDB" id="A0A212JWU3"/>